<dbReference type="NCBIfam" id="NF005559">
    <property type="entry name" value="PRK07231.1"/>
    <property type="match status" value="1"/>
</dbReference>
<dbReference type="AlphaFoldDB" id="A0A495D6D3"/>
<dbReference type="Pfam" id="PF13561">
    <property type="entry name" value="adh_short_C2"/>
    <property type="match status" value="1"/>
</dbReference>
<comment type="caution">
    <text evidence="4">The sequence shown here is derived from an EMBL/GenBank/DDBJ whole genome shotgun (WGS) entry which is preliminary data.</text>
</comment>
<evidence type="ECO:0000256" key="2">
    <source>
        <dbReference type="ARBA" id="ARBA00023002"/>
    </source>
</evidence>
<feature type="domain" description="Ketoreductase" evidence="3">
    <location>
        <begin position="6"/>
        <end position="187"/>
    </location>
</feature>
<dbReference type="Gene3D" id="3.40.50.720">
    <property type="entry name" value="NAD(P)-binding Rossmann-like Domain"/>
    <property type="match status" value="1"/>
</dbReference>
<dbReference type="PANTHER" id="PTHR43639">
    <property type="entry name" value="OXIDOREDUCTASE, SHORT-CHAIN DEHYDROGENASE/REDUCTASE FAMILY (AFU_ORTHOLOGUE AFUA_5G02870)"/>
    <property type="match status" value="1"/>
</dbReference>
<proteinExistence type="inferred from homology"/>
<organism evidence="4 5">
    <name type="scientific">Maricaulis maris</name>
    <dbReference type="NCBI Taxonomy" id="74318"/>
    <lineage>
        <taxon>Bacteria</taxon>
        <taxon>Pseudomonadati</taxon>
        <taxon>Pseudomonadota</taxon>
        <taxon>Alphaproteobacteria</taxon>
        <taxon>Maricaulales</taxon>
        <taxon>Maricaulaceae</taxon>
        <taxon>Maricaulis</taxon>
    </lineage>
</organism>
<evidence type="ECO:0000313" key="4">
    <source>
        <dbReference type="EMBL" id="RKQ96530.1"/>
    </source>
</evidence>
<accession>A0A495D6D3</accession>
<comment type="similarity">
    <text evidence="1">Belongs to the short-chain dehydrogenases/reductases (SDR) family.</text>
</comment>
<dbReference type="InterPro" id="IPR002347">
    <property type="entry name" value="SDR_fam"/>
</dbReference>
<dbReference type="PRINTS" id="PR00081">
    <property type="entry name" value="GDHRDH"/>
</dbReference>
<dbReference type="SUPFAM" id="SSF51735">
    <property type="entry name" value="NAD(P)-binding Rossmann-fold domains"/>
    <property type="match status" value="1"/>
</dbReference>
<dbReference type="PRINTS" id="PR00080">
    <property type="entry name" value="SDRFAMILY"/>
</dbReference>
<dbReference type="Proteomes" id="UP000273675">
    <property type="component" value="Unassembled WGS sequence"/>
</dbReference>
<dbReference type="RefSeq" id="WP_075189999.1">
    <property type="nucleotide sequence ID" value="NZ_RBIM01000004.1"/>
</dbReference>
<dbReference type="InterPro" id="IPR036291">
    <property type="entry name" value="NAD(P)-bd_dom_sf"/>
</dbReference>
<dbReference type="FunFam" id="3.40.50.720:FF:000084">
    <property type="entry name" value="Short-chain dehydrogenase reductase"/>
    <property type="match status" value="1"/>
</dbReference>
<dbReference type="InterPro" id="IPR057326">
    <property type="entry name" value="KR_dom"/>
</dbReference>
<gene>
    <name evidence="4" type="ORF">C7435_1860</name>
</gene>
<dbReference type="OrthoDB" id="198783at2"/>
<reference evidence="4 5" key="1">
    <citation type="submission" date="2018-10" db="EMBL/GenBank/DDBJ databases">
        <title>Genomic Encyclopedia of Type Strains, Phase IV (KMG-IV): sequencing the most valuable type-strain genomes for metagenomic binning, comparative biology and taxonomic classification.</title>
        <authorList>
            <person name="Goeker M."/>
        </authorList>
    </citation>
    <scope>NUCLEOTIDE SEQUENCE [LARGE SCALE GENOMIC DNA]</scope>
    <source>
        <strain evidence="4 5">DSM 4734</strain>
    </source>
</reference>
<evidence type="ECO:0000313" key="5">
    <source>
        <dbReference type="Proteomes" id="UP000273675"/>
    </source>
</evidence>
<dbReference type="SMART" id="SM00822">
    <property type="entry name" value="PKS_KR"/>
    <property type="match status" value="1"/>
</dbReference>
<dbReference type="EMBL" id="RBIM01000004">
    <property type="protein sequence ID" value="RKQ96530.1"/>
    <property type="molecule type" value="Genomic_DNA"/>
</dbReference>
<evidence type="ECO:0000256" key="1">
    <source>
        <dbReference type="ARBA" id="ARBA00006484"/>
    </source>
</evidence>
<keyword evidence="2" id="KW-0560">Oxidoreductase</keyword>
<protein>
    <submittedName>
        <fullName evidence="4">3-oxoacyl-[acyl-carrier protein] reductase</fullName>
    </submittedName>
</protein>
<name>A0A495D6D3_9PROT</name>
<sequence>MKLAGKTAIVVGGGRDIGRAVSISLAREGAKVVVNFNNDATAAQATVDDITKAGGDAILVKADATKLSEMEALVAATQAAFGPQIDILATVAGGMVARKTLAEMDEEFFDFVMRLNVHSAFFAMKAAVPHMKDGASIINFSSQAGRDGGGPGATAYATGKGAVMTFTRGMAKELGPQGIRVNAVCPGMIATSFHDRFSKDEVREKVAGMTPLRRQGAAEEVGEVVSYLASDEASFLTGVCLDVNGGLLFS</sequence>
<dbReference type="GO" id="GO:0016491">
    <property type="term" value="F:oxidoreductase activity"/>
    <property type="evidence" value="ECO:0007669"/>
    <property type="project" value="UniProtKB-KW"/>
</dbReference>
<evidence type="ECO:0000259" key="3">
    <source>
        <dbReference type="SMART" id="SM00822"/>
    </source>
</evidence>
<dbReference type="PANTHER" id="PTHR43639:SF1">
    <property type="entry name" value="SHORT-CHAIN DEHYDROGENASE_REDUCTASE FAMILY PROTEIN"/>
    <property type="match status" value="1"/>
</dbReference>